<dbReference type="RefSeq" id="WP_087455815.1">
    <property type="nucleotide sequence ID" value="NZ_CP021434.1"/>
</dbReference>
<evidence type="ECO:0000259" key="2">
    <source>
        <dbReference type="Pfam" id="PF20157"/>
    </source>
</evidence>
<evidence type="ECO:0000313" key="3">
    <source>
        <dbReference type="EMBL" id="ARU60423.1"/>
    </source>
</evidence>
<name>A0A1Y0IM41_9BACL</name>
<dbReference type="KEGG" id="tum:CBW65_04580"/>
<evidence type="ECO:0000259" key="1">
    <source>
        <dbReference type="Pfam" id="PF01973"/>
    </source>
</evidence>
<dbReference type="Proteomes" id="UP000195437">
    <property type="component" value="Chromosome"/>
</dbReference>
<accession>A0A1Y0IM41</accession>
<proteinExistence type="predicted"/>
<feature type="domain" description="Glycosyltransferase Maf N-terminal" evidence="2">
    <location>
        <begin position="51"/>
        <end position="159"/>
    </location>
</feature>
<organism evidence="3 4">
    <name type="scientific">Tumebacillus avium</name>
    <dbReference type="NCBI Taxonomy" id="1903704"/>
    <lineage>
        <taxon>Bacteria</taxon>
        <taxon>Bacillati</taxon>
        <taxon>Bacillota</taxon>
        <taxon>Bacilli</taxon>
        <taxon>Bacillales</taxon>
        <taxon>Alicyclobacillaceae</taxon>
        <taxon>Tumebacillus</taxon>
    </lineage>
</organism>
<gene>
    <name evidence="3" type="ORF">CBW65_04580</name>
</gene>
<evidence type="ECO:0008006" key="5">
    <source>
        <dbReference type="Google" id="ProtNLM"/>
    </source>
</evidence>
<reference evidence="4" key="1">
    <citation type="submission" date="2017-05" db="EMBL/GenBank/DDBJ databases">
        <authorList>
            <person name="Sung H."/>
        </authorList>
    </citation>
    <scope>NUCLEOTIDE SEQUENCE [LARGE SCALE GENOMIC DNA]</scope>
    <source>
        <strain evidence="4">AR23208</strain>
    </source>
</reference>
<dbReference type="PANTHER" id="PTHR41786">
    <property type="entry name" value="MOTILITY ACCESSORY FACTOR MAF"/>
    <property type="match status" value="1"/>
</dbReference>
<dbReference type="OrthoDB" id="5291305at2"/>
<dbReference type="InterPro" id="IPR002826">
    <property type="entry name" value="MptE-like"/>
</dbReference>
<dbReference type="InterPro" id="IPR045376">
    <property type="entry name" value="Maf_N"/>
</dbReference>
<keyword evidence="4" id="KW-1185">Reference proteome</keyword>
<dbReference type="Pfam" id="PF01973">
    <property type="entry name" value="MptE-like"/>
    <property type="match status" value="1"/>
</dbReference>
<dbReference type="Pfam" id="PF20157">
    <property type="entry name" value="Maf_flag10_N"/>
    <property type="match status" value="1"/>
</dbReference>
<dbReference type="AlphaFoldDB" id="A0A1Y0IM41"/>
<feature type="domain" description="6-hydroxymethylpterin diphosphokinase MptE-like" evidence="1">
    <location>
        <begin position="210"/>
        <end position="378"/>
    </location>
</feature>
<evidence type="ECO:0000313" key="4">
    <source>
        <dbReference type="Proteomes" id="UP000195437"/>
    </source>
</evidence>
<protein>
    <recommendedName>
        <fullName evidence="5">DUF115 domain-containing protein</fullName>
    </recommendedName>
</protein>
<dbReference type="PANTHER" id="PTHR41786:SF1">
    <property type="entry name" value="6-HYDROXYMETHYLPTERIN DIPHOSPHOKINASE MPTE-LIKE DOMAIN-CONTAINING PROTEIN"/>
    <property type="match status" value="1"/>
</dbReference>
<dbReference type="EMBL" id="CP021434">
    <property type="protein sequence ID" value="ARU60423.1"/>
    <property type="molecule type" value="Genomic_DNA"/>
</dbReference>
<sequence length="625" mass="70276">MSLFLEANEQALAIRRILFEQYTTIKMQQEQEHSVRIEPTKSGAANIVVEIEGQSSPLYSRYQPIVEAERWATAQKAEKKEEQSAFIVVGLGLGYHLRALRDLLGADLPLFIVEPSWQIFQAAMEAVDLSDLLTDHHVHLLVGGDFRQAAREASQFIGKNMFNAGWLEWQAYRRLFPEYLTSFAKETALSAKDVRIDHNTILHFQKEWPRNMMYNLNRILKNPGVNRLAGKFAGRPAIIVSAGPSLAKNVDLLHEVKGKAAILCVDTAYRVLQQRGIKPDLIFALDGTEKNYKHFTGVRPEGVPLVFLPPVHHKIVEEYGERSFSSNVFDPIIREATQHLEPRGVLNYSGSVATLAFETACLAGADPVIFIGQDLGYPGGQAYAPGTMFEDMKKEYDPKSKMLFVEGVDGQPVLTDPQLDKFRRYFEDRIEAMGKIRTYIDATEGGAKIQGTEISTLRETLDRYCVNSFDIDGIIDEAAQPPGDDLEPALNVLHTMHRTLHQIKRICRVALRKNVELRDLYKVKRLRPGKVAAANAALDRIDQNLKRLNEKQWLDLTMQHLLLVLTQGKLSKAPANETDQAKAMRVTANADLLYTGMLQAAHEINSHVEVALERVQQETKQGATV</sequence>